<feature type="domain" description="CAAX prenyl protease 2/Lysostaphin resistance protein A-like" evidence="3">
    <location>
        <begin position="125"/>
        <end position="225"/>
    </location>
</feature>
<dbReference type="Proteomes" id="UP000829494">
    <property type="component" value="Chromosome"/>
</dbReference>
<dbReference type="GO" id="GO:0008233">
    <property type="term" value="F:peptidase activity"/>
    <property type="evidence" value="ECO:0007669"/>
    <property type="project" value="UniProtKB-KW"/>
</dbReference>
<keyword evidence="2" id="KW-0472">Membrane</keyword>
<dbReference type="RefSeq" id="WP_003984788.1">
    <property type="nucleotide sequence ID" value="NZ_CP043497.1"/>
</dbReference>
<feature type="transmembrane region" description="Helical" evidence="2">
    <location>
        <begin position="238"/>
        <end position="258"/>
    </location>
</feature>
<dbReference type="InterPro" id="IPR003675">
    <property type="entry name" value="Rce1/LyrA-like_dom"/>
</dbReference>
<reference evidence="4 5" key="1">
    <citation type="submission" date="2022-03" db="EMBL/GenBank/DDBJ databases">
        <title>Complete genome of Streptomyces rimosus ssp. rimosus R7 (=ATCC 10970).</title>
        <authorList>
            <person name="Beganovic S."/>
            <person name="Ruckert C."/>
            <person name="Busche T."/>
            <person name="Kalinowski J."/>
            <person name="Wittmann C."/>
        </authorList>
    </citation>
    <scope>NUCLEOTIDE SEQUENCE [LARGE SCALE GENOMIC DNA]</scope>
    <source>
        <strain evidence="4 5">R7</strain>
    </source>
</reference>
<evidence type="ECO:0000256" key="2">
    <source>
        <dbReference type="SAM" id="Phobius"/>
    </source>
</evidence>
<feature type="transmembrane region" description="Helical" evidence="2">
    <location>
        <begin position="185"/>
        <end position="202"/>
    </location>
</feature>
<proteinExistence type="predicted"/>
<dbReference type="InterPro" id="IPR042150">
    <property type="entry name" value="MmRce1-like"/>
</dbReference>
<dbReference type="PANTHER" id="PTHR35797:SF1">
    <property type="entry name" value="PROTEASE"/>
    <property type="match status" value="1"/>
</dbReference>
<dbReference type="PANTHER" id="PTHR35797">
    <property type="entry name" value="PROTEASE-RELATED"/>
    <property type="match status" value="1"/>
</dbReference>
<keyword evidence="4" id="KW-0645">Protease</keyword>
<dbReference type="GO" id="GO:0006508">
    <property type="term" value="P:proteolysis"/>
    <property type="evidence" value="ECO:0007669"/>
    <property type="project" value="UniProtKB-KW"/>
</dbReference>
<organism evidence="4 5">
    <name type="scientific">Streptomyces rimosus subsp. rimosus</name>
    <dbReference type="NCBI Taxonomy" id="132474"/>
    <lineage>
        <taxon>Bacteria</taxon>
        <taxon>Bacillati</taxon>
        <taxon>Actinomycetota</taxon>
        <taxon>Actinomycetes</taxon>
        <taxon>Kitasatosporales</taxon>
        <taxon>Streptomycetaceae</taxon>
        <taxon>Streptomyces</taxon>
    </lineage>
</organism>
<evidence type="ECO:0000313" key="4">
    <source>
        <dbReference type="EMBL" id="UNZ06837.1"/>
    </source>
</evidence>
<gene>
    <name evidence="4" type="ORF">SRIMR7_32260</name>
</gene>
<dbReference type="Pfam" id="PF02517">
    <property type="entry name" value="Rce1-like"/>
    <property type="match status" value="1"/>
</dbReference>
<evidence type="ECO:0000256" key="1">
    <source>
        <dbReference type="SAM" id="MobiDB-lite"/>
    </source>
</evidence>
<protein>
    <submittedName>
        <fullName evidence="4">CAAX amino terminal protease self- immunity</fullName>
    </submittedName>
</protein>
<dbReference type="EMBL" id="CP094298">
    <property type="protein sequence ID" value="UNZ06837.1"/>
    <property type="molecule type" value="Genomic_DNA"/>
</dbReference>
<feature type="transmembrane region" description="Helical" evidence="2">
    <location>
        <begin position="130"/>
        <end position="150"/>
    </location>
</feature>
<sequence length="295" mass="30385">MTRASASGSASGRSPLAFVTLLAVFSVPFWLAGAVVDGTGALPMGMPVSAFQFVLPVTVALILAFREEGGAGVRRLMKRAVSGAGTSRRALWATAVLLVPALLLVTYGLITLAGKPPSGSHSPLASLPLLLALYLLAALAEEAGWTGYLLRPVQERYGALGAGLVIGLIWAAWHLVAYVQAGRSAPWIAGQVLGSVAVRVLIVRLVANAGGAVLIAVVVHTTINLAQSLFPGYPDQPAPALLHGLLATLTAAVVVLGARPRTTPRKNSREAHEPPTAVPLATPPPAGRTWRPGGP</sequence>
<feature type="transmembrane region" description="Helical" evidence="2">
    <location>
        <begin position="50"/>
        <end position="69"/>
    </location>
</feature>
<keyword evidence="5" id="KW-1185">Reference proteome</keyword>
<accession>A0ABY3ZBM6</accession>
<feature type="transmembrane region" description="Helical" evidence="2">
    <location>
        <begin position="157"/>
        <end position="179"/>
    </location>
</feature>
<feature type="region of interest" description="Disordered" evidence="1">
    <location>
        <begin position="262"/>
        <end position="295"/>
    </location>
</feature>
<name>A0ABY3ZBM6_STRRM</name>
<feature type="transmembrane region" description="Helical" evidence="2">
    <location>
        <begin position="90"/>
        <end position="110"/>
    </location>
</feature>
<evidence type="ECO:0000313" key="5">
    <source>
        <dbReference type="Proteomes" id="UP000829494"/>
    </source>
</evidence>
<keyword evidence="2" id="KW-0812">Transmembrane</keyword>
<keyword evidence="2" id="KW-1133">Transmembrane helix</keyword>
<evidence type="ECO:0000259" key="3">
    <source>
        <dbReference type="Pfam" id="PF02517"/>
    </source>
</evidence>
<dbReference type="GeneID" id="66854026"/>
<feature type="transmembrane region" description="Helical" evidence="2">
    <location>
        <begin position="209"/>
        <end position="226"/>
    </location>
</feature>
<keyword evidence="4" id="KW-0378">Hydrolase</keyword>